<sequence>MLVTEHLQVWYRKPTPVGALVYAMARLKQVDGHKAHLVGEARLNAPDGTIAAQAAATVVLLSHERYHALSGPPEAASGS</sequence>
<dbReference type="SUPFAM" id="SSF54637">
    <property type="entry name" value="Thioesterase/thiol ester dehydrase-isomerase"/>
    <property type="match status" value="1"/>
</dbReference>
<evidence type="ECO:0000313" key="1">
    <source>
        <dbReference type="EMBL" id="PRX50097.1"/>
    </source>
</evidence>
<dbReference type="EMBL" id="PVNH01000002">
    <property type="protein sequence ID" value="PRX50097.1"/>
    <property type="molecule type" value="Genomic_DNA"/>
</dbReference>
<dbReference type="Proteomes" id="UP000238362">
    <property type="component" value="Unassembled WGS sequence"/>
</dbReference>
<gene>
    <name evidence="1" type="ORF">B0I33_102215</name>
</gene>
<keyword evidence="2" id="KW-1185">Reference proteome</keyword>
<evidence type="ECO:0000313" key="2">
    <source>
        <dbReference type="Proteomes" id="UP000238362"/>
    </source>
</evidence>
<comment type="caution">
    <text evidence="1">The sequence shown here is derived from an EMBL/GenBank/DDBJ whole genome shotgun (WGS) entry which is preliminary data.</text>
</comment>
<proteinExistence type="predicted"/>
<dbReference type="InterPro" id="IPR029069">
    <property type="entry name" value="HotDog_dom_sf"/>
</dbReference>
<reference evidence="1 2" key="1">
    <citation type="submission" date="2018-03" db="EMBL/GenBank/DDBJ databases">
        <title>Genomic Encyclopedia of Type Strains, Phase III (KMG-III): the genomes of soil and plant-associated and newly described type strains.</title>
        <authorList>
            <person name="Whitman W."/>
        </authorList>
    </citation>
    <scope>NUCLEOTIDE SEQUENCE [LARGE SCALE GENOMIC DNA]</scope>
    <source>
        <strain evidence="1 2">CGMCC 4.7125</strain>
    </source>
</reference>
<dbReference type="AlphaFoldDB" id="A0A2T0M0K7"/>
<organism evidence="1 2">
    <name type="scientific">Prauserella shujinwangii</name>
    <dbReference type="NCBI Taxonomy" id="1453103"/>
    <lineage>
        <taxon>Bacteria</taxon>
        <taxon>Bacillati</taxon>
        <taxon>Actinomycetota</taxon>
        <taxon>Actinomycetes</taxon>
        <taxon>Pseudonocardiales</taxon>
        <taxon>Pseudonocardiaceae</taxon>
        <taxon>Prauserella</taxon>
    </lineage>
</organism>
<accession>A0A2T0M0K7</accession>
<name>A0A2T0M0K7_9PSEU</name>
<protein>
    <recommendedName>
        <fullName evidence="3">Thioesterase superfamily protein</fullName>
    </recommendedName>
</protein>
<evidence type="ECO:0008006" key="3">
    <source>
        <dbReference type="Google" id="ProtNLM"/>
    </source>
</evidence>
<dbReference type="Gene3D" id="3.10.129.10">
    <property type="entry name" value="Hotdog Thioesterase"/>
    <property type="match status" value="1"/>
</dbReference>